<dbReference type="GO" id="GO:0005783">
    <property type="term" value="C:endoplasmic reticulum"/>
    <property type="evidence" value="ECO:0007669"/>
    <property type="project" value="TreeGrafter"/>
</dbReference>
<comment type="similarity">
    <text evidence="1">Belongs to the protein disulfide isomerase family.</text>
</comment>
<feature type="chain" id="PRO_5001982814" evidence="2">
    <location>
        <begin position="26"/>
        <end position="525"/>
    </location>
</feature>
<dbReference type="InterPro" id="IPR036249">
    <property type="entry name" value="Thioredoxin-like_sf"/>
</dbReference>
<dbReference type="GO" id="GO:0006457">
    <property type="term" value="P:protein folding"/>
    <property type="evidence" value="ECO:0007669"/>
    <property type="project" value="TreeGrafter"/>
</dbReference>
<dbReference type="InterPro" id="IPR017937">
    <property type="entry name" value="Thioredoxin_CS"/>
</dbReference>
<evidence type="ECO:0000256" key="2">
    <source>
        <dbReference type="SAM" id="SignalP"/>
    </source>
</evidence>
<feature type="domain" description="Thioredoxin" evidence="3">
    <location>
        <begin position="132"/>
        <end position="262"/>
    </location>
</feature>
<sequence>MYSRKWHKLAINLFILLALLSKESGAKTNSKNAVIDDISDFKDFKKLIRTKTNVLVLFVAGVKEAPVELKVFREAANVIRGTGTMLLIDCAQGERKKLCKKLKVTPHPSLFKHYKDGDFNKDYDRQVSVPSMVNFMRNPTGDLPWEEDPIGTDVLHFADYKSFQRHLQKDTRPMLVMFYVPWCGYCKRLKPDYSKAATELKGKDYVIAAMDVERTENAPARRIYNITGFPTILYFERGQMKHTYEGDNNKEGIVAFMKDPNAAPVQKEKESDWSADPNSEIVHLTNQGFEPALKDEKSVLVMFYAPWCGHCKRMKPEYEKAALTMKEQKIPGILAALDATKEKPIAEQFSVRGYPTLKYFVNGAFKFDVNVREATKIIEFMRDPKEPPPPPPPEKAWEEEEDSEVLFLNEENFNTVLKRKKHALVMFYAPWCGHCKKTKPEFSAAAEALKDDPRIVLAAVDCTKQQSLCKSHGVNGYPTIIYFSYLKTKADYSGGRSSKDFIAYMTNPNLSASEPVHVKHKTDEL</sequence>
<dbReference type="PROSITE" id="PS00194">
    <property type="entry name" value="THIOREDOXIN_1"/>
    <property type="match status" value="3"/>
</dbReference>
<reference evidence="4" key="1">
    <citation type="submission" date="2014-11" db="EMBL/GenBank/DDBJ databases">
        <authorList>
            <person name="Geib S."/>
        </authorList>
    </citation>
    <scope>NUCLEOTIDE SEQUENCE</scope>
</reference>
<gene>
    <name evidence="4" type="primary">PDIA5_0</name>
    <name evidence="4" type="ORF">g.6744</name>
</gene>
<evidence type="ECO:0000259" key="3">
    <source>
        <dbReference type="PROSITE" id="PS51352"/>
    </source>
</evidence>
<feature type="domain" description="Thioredoxin" evidence="3">
    <location>
        <begin position="264"/>
        <end position="383"/>
    </location>
</feature>
<dbReference type="GO" id="GO:0003756">
    <property type="term" value="F:protein disulfide isomerase activity"/>
    <property type="evidence" value="ECO:0007669"/>
    <property type="project" value="InterPro"/>
</dbReference>
<dbReference type="EMBL" id="GBXI01010534">
    <property type="protein sequence ID" value="JAD03758.1"/>
    <property type="molecule type" value="Transcribed_RNA"/>
</dbReference>
<dbReference type="AlphaFoldDB" id="A0A0A1WZD6"/>
<dbReference type="GeneID" id="105217311"/>
<dbReference type="Gene3D" id="3.40.30.10">
    <property type="entry name" value="Glutaredoxin"/>
    <property type="match status" value="4"/>
</dbReference>
<proteinExistence type="inferred from homology"/>
<dbReference type="PANTHER" id="PTHR45672:SF2">
    <property type="entry name" value="PROTEIN DISULFIDE-ISOMERASE A5"/>
    <property type="match status" value="1"/>
</dbReference>
<dbReference type="InterPro" id="IPR051063">
    <property type="entry name" value="PDI"/>
</dbReference>
<dbReference type="OrthoDB" id="74910at2759"/>
<feature type="signal peptide" evidence="2">
    <location>
        <begin position="1"/>
        <end position="25"/>
    </location>
</feature>
<evidence type="ECO:0000313" key="4">
    <source>
        <dbReference type="EMBL" id="JAD03758.1"/>
    </source>
</evidence>
<keyword evidence="4" id="KW-0413">Isomerase</keyword>
<dbReference type="FunFam" id="3.40.30.10:FF:000029">
    <property type="entry name" value="protein disulfide-isomerase A5 isoform X2"/>
    <property type="match status" value="1"/>
</dbReference>
<protein>
    <submittedName>
        <fullName evidence="4">Protein disulfide-isomerase A5</fullName>
    </submittedName>
</protein>
<dbReference type="InterPro" id="IPR013766">
    <property type="entry name" value="Thioredoxin_domain"/>
</dbReference>
<name>A0A0A1WZD6_ZEUCU</name>
<evidence type="ECO:0000256" key="1">
    <source>
        <dbReference type="ARBA" id="ARBA00006347"/>
    </source>
</evidence>
<organism evidence="4">
    <name type="scientific">Zeugodacus cucurbitae</name>
    <name type="common">Melon fruit fly</name>
    <name type="synonym">Bactrocera cucurbitae</name>
    <dbReference type="NCBI Taxonomy" id="28588"/>
    <lineage>
        <taxon>Eukaryota</taxon>
        <taxon>Metazoa</taxon>
        <taxon>Ecdysozoa</taxon>
        <taxon>Arthropoda</taxon>
        <taxon>Hexapoda</taxon>
        <taxon>Insecta</taxon>
        <taxon>Pterygota</taxon>
        <taxon>Neoptera</taxon>
        <taxon>Endopterygota</taxon>
        <taxon>Diptera</taxon>
        <taxon>Brachycera</taxon>
        <taxon>Muscomorpha</taxon>
        <taxon>Tephritoidea</taxon>
        <taxon>Tephritidae</taxon>
        <taxon>Zeugodacus</taxon>
        <taxon>Zeugodacus</taxon>
    </lineage>
</organism>
<dbReference type="SUPFAM" id="SSF52833">
    <property type="entry name" value="Thioredoxin-like"/>
    <property type="match status" value="4"/>
</dbReference>
<reference evidence="4" key="2">
    <citation type="journal article" date="2015" name="Gigascience">
        <title>Reconstructing a comprehensive transcriptome assembly of a white-pupal translocated strain of the pest fruit fly Bactrocera cucurbitae.</title>
        <authorList>
            <person name="Sim S.B."/>
            <person name="Calla B."/>
            <person name="Hall B."/>
            <person name="DeRego T."/>
            <person name="Geib S.M."/>
        </authorList>
    </citation>
    <scope>NUCLEOTIDE SEQUENCE</scope>
</reference>
<dbReference type="PROSITE" id="PS51352">
    <property type="entry name" value="THIOREDOXIN_2"/>
    <property type="match status" value="3"/>
</dbReference>
<dbReference type="Pfam" id="PF00085">
    <property type="entry name" value="Thioredoxin"/>
    <property type="match status" value="3"/>
</dbReference>
<feature type="domain" description="Thioredoxin" evidence="3">
    <location>
        <begin position="385"/>
        <end position="510"/>
    </location>
</feature>
<accession>A0A0A1WZD6</accession>
<dbReference type="PANTHER" id="PTHR45672">
    <property type="entry name" value="PROTEIN DISULFIDE-ISOMERASE C17H9.14C-RELATED"/>
    <property type="match status" value="1"/>
</dbReference>
<dbReference type="PRINTS" id="PR00421">
    <property type="entry name" value="THIOREDOXIN"/>
</dbReference>
<dbReference type="InterPro" id="IPR046374">
    <property type="entry name" value="PDI_a_PDIR"/>
</dbReference>
<keyword evidence="2" id="KW-0732">Signal</keyword>
<dbReference type="CDD" id="cd02997">
    <property type="entry name" value="PDI_a_PDIR"/>
    <property type="match status" value="3"/>
</dbReference>